<comment type="caution">
    <text evidence="18">Lacks conserved residue(s) required for the propagation of feature annotation.</text>
</comment>
<dbReference type="PANTHER" id="PTHR18945">
    <property type="entry name" value="NEUROTRANSMITTER GATED ION CHANNEL"/>
    <property type="match status" value="1"/>
</dbReference>
<keyword evidence="5 18" id="KW-1133">Transmembrane helix</keyword>
<dbReference type="InterPro" id="IPR036734">
    <property type="entry name" value="Neur_chan_lig-bd_sf"/>
</dbReference>
<dbReference type="GO" id="GO:0005254">
    <property type="term" value="F:chloride channel activity"/>
    <property type="evidence" value="ECO:0007669"/>
    <property type="project" value="UniProtKB-KW"/>
</dbReference>
<evidence type="ECO:0000256" key="9">
    <source>
        <dbReference type="ARBA" id="ARBA00023157"/>
    </source>
</evidence>
<evidence type="ECO:0000256" key="16">
    <source>
        <dbReference type="ARBA" id="ARBA00023303"/>
    </source>
</evidence>
<keyword evidence="6" id="KW-0770">Synapse</keyword>
<evidence type="ECO:0000256" key="2">
    <source>
        <dbReference type="ARBA" id="ARBA00022475"/>
    </source>
</evidence>
<feature type="compositionally biased region" description="Polar residues" evidence="19">
    <location>
        <begin position="277"/>
        <end position="286"/>
    </location>
</feature>
<evidence type="ECO:0000256" key="1">
    <source>
        <dbReference type="ARBA" id="ARBA00022448"/>
    </source>
</evidence>
<dbReference type="InterPro" id="IPR018000">
    <property type="entry name" value="Neurotransmitter_ion_chnl_CS"/>
</dbReference>
<sequence>MSLTRLIIWHLTFQAGAALIPLFDVQRLPVKEEGSSSGQPDKTKLASRDLLGPDKEVISQPDMSLMTPRSLKPLKEGSELISSDIFNDPEGREIIDDAHQDNGSKFVRSPPLPDDAAQDVNKIEEGLSEHFGNVRSGILKNTFVKGRLPTYNTSISKNGEQSESQWNDQNSNIKGNYLSNIKVEKTTSQYTHVSTLNHHHTNSATSLTLTTLDSITLTADMDGRLNRQNINVPVLNVSLTSENRKTNQFVTSFQRFLNTSLVTTVHSYGDSFHERSTSSFSDGQPKNSDDVGVNGESDIRPIRFNLTSLLDTLMLAYDRRLRPGFGGPALVVKADIEIRSMGPISEKDMVYSLDCYFRQVWTDARLAFNASIERVTNVSLNVKMLDRIWHPDTIFLNGGSSYVHTITTPNKFFRLSHDGTVLYSQRLTIKASCPMHLEKFPMDTQKCPLHIASFGYPVEDVIYEWHYGNDLAAVASSDMRLSQFDLKGMPACNITKLFKGTHHSILTVYFDFRRHTGYFLIQVYLPCCLLVVLSWVSFWINREATSDRISLGSTTMLTMTFLVLDSRNDLPRVAYSTALDVYVFMCFCFIFASILQFAAVHFFTKYGTGEWDVKPADSDEEEEDDDPFDPCDTNDEVKKTIPSDPITACLSKMWRCIMSTRSRSFNKNVRNAMGLNSVSKIDQVARVLFPAAFSGLNIVYWMSYWS</sequence>
<evidence type="ECO:0000256" key="13">
    <source>
        <dbReference type="ARBA" id="ARBA00023214"/>
    </source>
</evidence>
<dbReference type="GO" id="GO:0045211">
    <property type="term" value="C:postsynaptic membrane"/>
    <property type="evidence" value="ECO:0007669"/>
    <property type="project" value="UniProtKB-SubCell"/>
</dbReference>
<evidence type="ECO:0000256" key="14">
    <source>
        <dbReference type="ARBA" id="ARBA00023257"/>
    </source>
</evidence>
<accession>A0A2C9MAD7</accession>
<feature type="chain" id="PRO_5022251936" evidence="18">
    <location>
        <begin position="19"/>
        <end position="706"/>
    </location>
</feature>
<evidence type="ECO:0000256" key="6">
    <source>
        <dbReference type="ARBA" id="ARBA00023018"/>
    </source>
</evidence>
<feature type="region of interest" description="Disordered" evidence="19">
    <location>
        <begin position="31"/>
        <end position="64"/>
    </location>
</feature>
<evidence type="ECO:0000256" key="8">
    <source>
        <dbReference type="ARBA" id="ARBA00023136"/>
    </source>
</evidence>
<dbReference type="SUPFAM" id="SSF90112">
    <property type="entry name" value="Neurotransmitter-gated ion-channel transmembrane pore"/>
    <property type="match status" value="1"/>
</dbReference>
<keyword evidence="1 18" id="KW-0813">Transport</keyword>
<evidence type="ECO:0000256" key="11">
    <source>
        <dbReference type="ARBA" id="ARBA00023173"/>
    </source>
</evidence>
<keyword evidence="10" id="KW-0675">Receptor</keyword>
<dbReference type="Proteomes" id="UP000076420">
    <property type="component" value="Unassembled WGS sequence"/>
</dbReference>
<name>A0A2C9MAD7_BIOGL</name>
<keyword evidence="3 18" id="KW-0812">Transmembrane</keyword>
<dbReference type="EnsemblMetazoa" id="BGLB040338-RA">
    <property type="protein sequence ID" value="BGLB040338-PA"/>
    <property type="gene ID" value="BGLB040338"/>
</dbReference>
<evidence type="ECO:0000256" key="15">
    <source>
        <dbReference type="ARBA" id="ARBA00023286"/>
    </source>
</evidence>
<evidence type="ECO:0000256" key="18">
    <source>
        <dbReference type="RuleBase" id="RU000687"/>
    </source>
</evidence>
<evidence type="ECO:0000259" key="20">
    <source>
        <dbReference type="Pfam" id="PF02931"/>
    </source>
</evidence>
<dbReference type="VEuPathDB" id="VectorBase:BGLB040338"/>
<feature type="signal peptide" evidence="18">
    <location>
        <begin position="1"/>
        <end position="18"/>
    </location>
</feature>
<dbReference type="Gene3D" id="1.20.58.390">
    <property type="entry name" value="Neurotransmitter-gated ion-channel transmembrane domain"/>
    <property type="match status" value="1"/>
</dbReference>
<feature type="transmembrane region" description="Helical" evidence="18">
    <location>
        <begin position="687"/>
        <end position="705"/>
    </location>
</feature>
<dbReference type="InterPro" id="IPR038050">
    <property type="entry name" value="Neuro_actylchol_rec"/>
</dbReference>
<dbReference type="SUPFAM" id="SSF63712">
    <property type="entry name" value="Nicotinic receptor ligand binding domain-like"/>
    <property type="match status" value="1"/>
</dbReference>
<dbReference type="PRINTS" id="PR00253">
    <property type="entry name" value="GABAARECEPTR"/>
</dbReference>
<comment type="subcellular location">
    <subcellularLocation>
        <location evidence="17">Postsynaptic cell membrane</location>
        <topology evidence="17">Multi-pass membrane protein</topology>
    </subcellularLocation>
</comment>
<evidence type="ECO:0000256" key="4">
    <source>
        <dbReference type="ARBA" id="ARBA00022729"/>
    </source>
</evidence>
<evidence type="ECO:0000256" key="10">
    <source>
        <dbReference type="ARBA" id="ARBA00023170"/>
    </source>
</evidence>
<proteinExistence type="inferred from homology"/>
<keyword evidence="9" id="KW-1015">Disulfide bond</keyword>
<evidence type="ECO:0000256" key="19">
    <source>
        <dbReference type="SAM" id="MobiDB-lite"/>
    </source>
</evidence>
<reference evidence="22" key="1">
    <citation type="submission" date="2020-05" db="UniProtKB">
        <authorList>
            <consortium name="EnsemblMetazoa"/>
        </authorList>
    </citation>
    <scope>IDENTIFICATION</scope>
    <source>
        <strain evidence="22">BB02</strain>
    </source>
</reference>
<keyword evidence="13" id="KW-0868">Chloride</keyword>
<evidence type="ECO:0000256" key="17">
    <source>
        <dbReference type="ARBA" id="ARBA00034104"/>
    </source>
</evidence>
<dbReference type="VEuPathDB" id="VectorBase:BGLAX_034549"/>
<feature type="compositionally biased region" description="Acidic residues" evidence="19">
    <location>
        <begin position="618"/>
        <end position="634"/>
    </location>
</feature>
<evidence type="ECO:0000313" key="23">
    <source>
        <dbReference type="Proteomes" id="UP000076420"/>
    </source>
</evidence>
<dbReference type="InterPro" id="IPR036719">
    <property type="entry name" value="Neuro-gated_channel_TM_sf"/>
</dbReference>
<dbReference type="Pfam" id="PF02931">
    <property type="entry name" value="Neur_chan_LBD"/>
    <property type="match status" value="1"/>
</dbReference>
<dbReference type="CDD" id="cd19049">
    <property type="entry name" value="LGIC_TM_anion"/>
    <property type="match status" value="1"/>
</dbReference>
<evidence type="ECO:0000256" key="12">
    <source>
        <dbReference type="ARBA" id="ARBA00023180"/>
    </source>
</evidence>
<evidence type="ECO:0000256" key="5">
    <source>
        <dbReference type="ARBA" id="ARBA00022989"/>
    </source>
</evidence>
<evidence type="ECO:0000256" key="7">
    <source>
        <dbReference type="ARBA" id="ARBA00023065"/>
    </source>
</evidence>
<dbReference type="RefSeq" id="XP_013063333.2">
    <property type="nucleotide sequence ID" value="XM_013207879.2"/>
</dbReference>
<dbReference type="NCBIfam" id="TIGR00860">
    <property type="entry name" value="LIC"/>
    <property type="match status" value="1"/>
</dbReference>
<dbReference type="PRINTS" id="PR01079">
    <property type="entry name" value="GABAARALPHA"/>
</dbReference>
<keyword evidence="12" id="KW-0325">Glycoprotein</keyword>
<keyword evidence="8 18" id="KW-0472">Membrane</keyword>
<feature type="domain" description="Neurotransmitter-gated ion-channel ligand-binding" evidence="20">
    <location>
        <begin position="307"/>
        <end position="515"/>
    </location>
</feature>
<dbReference type="InterPro" id="IPR006201">
    <property type="entry name" value="Neur_channel"/>
</dbReference>
<feature type="transmembrane region" description="Helical" evidence="18">
    <location>
        <begin position="518"/>
        <end position="540"/>
    </location>
</feature>
<feature type="domain" description="Neurotransmitter-gated ion-channel transmembrane" evidence="21">
    <location>
        <begin position="523"/>
        <end position="605"/>
    </location>
</feature>
<dbReference type="KEGG" id="bgt:106052486"/>
<evidence type="ECO:0000256" key="3">
    <source>
        <dbReference type="ARBA" id="ARBA00022692"/>
    </source>
</evidence>
<comment type="similarity">
    <text evidence="18">Belongs to the ligand-gated ion channel (TC 1.A.9) family.</text>
</comment>
<dbReference type="AlphaFoldDB" id="A0A2C9MAD7"/>
<keyword evidence="14" id="KW-0628">Postsynaptic cell membrane</keyword>
<dbReference type="Pfam" id="PF02932">
    <property type="entry name" value="Neur_chan_memb"/>
    <property type="match status" value="1"/>
</dbReference>
<dbReference type="InterPro" id="IPR006202">
    <property type="entry name" value="Neur_chan_lig-bd"/>
</dbReference>
<dbReference type="GO" id="GO:0004890">
    <property type="term" value="F:GABA-A receptor activity"/>
    <property type="evidence" value="ECO:0007669"/>
    <property type="project" value="InterPro"/>
</dbReference>
<dbReference type="PROSITE" id="PS00236">
    <property type="entry name" value="NEUROTR_ION_CHANNEL"/>
    <property type="match status" value="1"/>
</dbReference>
<feature type="region of interest" description="Disordered" evidence="19">
    <location>
        <begin position="274"/>
        <end position="294"/>
    </location>
</feature>
<dbReference type="OrthoDB" id="203862at2759"/>
<keyword evidence="11" id="KW-0869">Chloride channel</keyword>
<feature type="transmembrane region" description="Helical" evidence="18">
    <location>
        <begin position="581"/>
        <end position="604"/>
    </location>
</feature>
<keyword evidence="7 18" id="KW-0406">Ion transport</keyword>
<dbReference type="GO" id="GO:0005230">
    <property type="term" value="F:extracellular ligand-gated monoatomic ion channel activity"/>
    <property type="evidence" value="ECO:0007669"/>
    <property type="project" value="InterPro"/>
</dbReference>
<dbReference type="InterPro" id="IPR006028">
    <property type="entry name" value="GABAA/Glycine_rcpt"/>
</dbReference>
<keyword evidence="15" id="KW-1071">Ligand-gated ion channel</keyword>
<dbReference type="PRINTS" id="PR00252">
    <property type="entry name" value="NRIONCHANNEL"/>
</dbReference>
<dbReference type="GO" id="GO:0034707">
    <property type="term" value="C:chloride channel complex"/>
    <property type="evidence" value="ECO:0007669"/>
    <property type="project" value="UniProtKB-KW"/>
</dbReference>
<dbReference type="FunFam" id="2.70.170.10:FF:000043">
    <property type="entry name" value="Gamma-aminobutyric acid receptor alpha-like"/>
    <property type="match status" value="1"/>
</dbReference>
<keyword evidence="16 18" id="KW-0407">Ion channel</keyword>
<keyword evidence="4 18" id="KW-0732">Signal</keyword>
<feature type="region of interest" description="Disordered" evidence="19">
    <location>
        <begin position="614"/>
        <end position="634"/>
    </location>
</feature>
<evidence type="ECO:0000259" key="21">
    <source>
        <dbReference type="Pfam" id="PF02932"/>
    </source>
</evidence>
<dbReference type="Gene3D" id="2.70.170.10">
    <property type="entry name" value="Neurotransmitter-gated ion-channel ligand-binding domain"/>
    <property type="match status" value="1"/>
</dbReference>
<gene>
    <name evidence="22" type="primary">106052486</name>
</gene>
<feature type="compositionally biased region" description="Basic and acidic residues" evidence="19">
    <location>
        <begin position="41"/>
        <end position="57"/>
    </location>
</feature>
<keyword evidence="2" id="KW-1003">Cell membrane</keyword>
<dbReference type="STRING" id="6526.A0A2C9MAD7"/>
<dbReference type="InterPro" id="IPR006029">
    <property type="entry name" value="Neurotrans-gated_channel_TM"/>
</dbReference>
<organism evidence="22 23">
    <name type="scientific">Biomphalaria glabrata</name>
    <name type="common">Bloodfluke planorb</name>
    <name type="synonym">Freshwater snail</name>
    <dbReference type="NCBI Taxonomy" id="6526"/>
    <lineage>
        <taxon>Eukaryota</taxon>
        <taxon>Metazoa</taxon>
        <taxon>Spiralia</taxon>
        <taxon>Lophotrochozoa</taxon>
        <taxon>Mollusca</taxon>
        <taxon>Gastropoda</taxon>
        <taxon>Heterobranchia</taxon>
        <taxon>Euthyneura</taxon>
        <taxon>Panpulmonata</taxon>
        <taxon>Hygrophila</taxon>
        <taxon>Lymnaeoidea</taxon>
        <taxon>Planorbidae</taxon>
        <taxon>Biomphalaria</taxon>
    </lineage>
</organism>
<evidence type="ECO:0000313" key="22">
    <source>
        <dbReference type="EnsemblMetazoa" id="BGLB040338-PA"/>
    </source>
</evidence>
<protein>
    <submittedName>
        <fullName evidence="22">Uncharacterized protein</fullName>
    </submittedName>
</protein>
<dbReference type="InterPro" id="IPR001390">
    <property type="entry name" value="GABAAa_rcpt"/>
</dbReference>
<dbReference type="CDD" id="cd19007">
    <property type="entry name" value="LGIC_ECD_GABAR_GRD-like"/>
    <property type="match status" value="1"/>
</dbReference>